<reference evidence="1 2" key="1">
    <citation type="submission" date="2018-07" db="EMBL/GenBank/DDBJ databases">
        <title>Genomic Encyclopedia of Type Strains, Phase III (KMG-III): the genomes of soil and plant-associated and newly described type strains.</title>
        <authorList>
            <person name="Whitman W."/>
        </authorList>
    </citation>
    <scope>NUCLEOTIDE SEQUENCE [LARGE SCALE GENOMIC DNA]</scope>
    <source>
        <strain evidence="1 2">CECT 7731</strain>
    </source>
</reference>
<gene>
    <name evidence="1" type="ORF">DFP77_14218</name>
</gene>
<dbReference type="AlphaFoldDB" id="A0A368ZKU5"/>
<name>A0A368ZKU5_9GAMM</name>
<proteinExistence type="predicted"/>
<sequence length="31" mass="3647">MNKMQRFAHKNELQTLGTEMEGYLKELDYGA</sequence>
<evidence type="ECO:0000313" key="2">
    <source>
        <dbReference type="Proteomes" id="UP000253506"/>
    </source>
</evidence>
<accession>A0A368ZKU5</accession>
<organism evidence="1 2">
    <name type="scientific">Marinomonas foliarum</name>
    <dbReference type="NCBI Taxonomy" id="491950"/>
    <lineage>
        <taxon>Bacteria</taxon>
        <taxon>Pseudomonadati</taxon>
        <taxon>Pseudomonadota</taxon>
        <taxon>Gammaproteobacteria</taxon>
        <taxon>Oceanospirillales</taxon>
        <taxon>Oceanospirillaceae</taxon>
        <taxon>Marinomonas</taxon>
    </lineage>
</organism>
<dbReference type="Proteomes" id="UP000253506">
    <property type="component" value="Unassembled WGS sequence"/>
</dbReference>
<protein>
    <submittedName>
        <fullName evidence="1">Uncharacterized protein</fullName>
    </submittedName>
</protein>
<evidence type="ECO:0000313" key="1">
    <source>
        <dbReference type="EMBL" id="RCW94925.1"/>
    </source>
</evidence>
<comment type="caution">
    <text evidence="1">The sequence shown here is derived from an EMBL/GenBank/DDBJ whole genome shotgun (WGS) entry which is preliminary data.</text>
</comment>
<dbReference type="EMBL" id="QPJQ01000042">
    <property type="protein sequence ID" value="RCW94925.1"/>
    <property type="molecule type" value="Genomic_DNA"/>
</dbReference>